<evidence type="ECO:0000313" key="3">
    <source>
        <dbReference type="Proteomes" id="UP000245911"/>
    </source>
</evidence>
<dbReference type="AlphaFoldDB" id="A0A2T8HX08"/>
<accession>A0A2T8HX08</accession>
<dbReference type="OrthoDB" id="7872651at2"/>
<organism evidence="2 3">
    <name type="scientific">Pararhodobacter oceanensis</name>
    <dbReference type="NCBI Taxonomy" id="2172121"/>
    <lineage>
        <taxon>Bacteria</taxon>
        <taxon>Pseudomonadati</taxon>
        <taxon>Pseudomonadota</taxon>
        <taxon>Alphaproteobacteria</taxon>
        <taxon>Rhodobacterales</taxon>
        <taxon>Paracoccaceae</taxon>
        <taxon>Pararhodobacter</taxon>
    </lineage>
</organism>
<feature type="transmembrane region" description="Helical" evidence="1">
    <location>
        <begin position="20"/>
        <end position="40"/>
    </location>
</feature>
<gene>
    <name evidence="2" type="ORF">DDE20_07295</name>
</gene>
<dbReference type="InterPro" id="IPR045519">
    <property type="entry name" value="DUF6476"/>
</dbReference>
<keyword evidence="1" id="KW-0472">Membrane</keyword>
<reference evidence="2 3" key="1">
    <citation type="submission" date="2018-04" db="EMBL/GenBank/DDBJ databases">
        <title>Pararhodobacter oceanense sp. nov., isolated from marine intertidal sediment.</title>
        <authorList>
            <person name="Wang X.-L."/>
            <person name="Du Z.-J."/>
        </authorList>
    </citation>
    <scope>NUCLEOTIDE SEQUENCE [LARGE SCALE GENOMIC DNA]</scope>
    <source>
        <strain evidence="2 3">AM505</strain>
    </source>
</reference>
<proteinExistence type="predicted"/>
<dbReference type="Pfam" id="PF20082">
    <property type="entry name" value="DUF6476"/>
    <property type="match status" value="1"/>
</dbReference>
<name>A0A2T8HX08_9RHOB</name>
<comment type="caution">
    <text evidence="2">The sequence shown here is derived from an EMBL/GenBank/DDBJ whole genome shotgun (WGS) entry which is preliminary data.</text>
</comment>
<keyword evidence="1" id="KW-0812">Transmembrane</keyword>
<evidence type="ECO:0000313" key="2">
    <source>
        <dbReference type="EMBL" id="PVH29892.1"/>
    </source>
</evidence>
<dbReference type="RefSeq" id="WP_116557783.1">
    <property type="nucleotide sequence ID" value="NZ_QDKM01000002.1"/>
</dbReference>
<dbReference type="Proteomes" id="UP000245911">
    <property type="component" value="Unassembled WGS sequence"/>
</dbReference>
<evidence type="ECO:0000256" key="1">
    <source>
        <dbReference type="SAM" id="Phobius"/>
    </source>
</evidence>
<keyword evidence="3" id="KW-1185">Reference proteome</keyword>
<dbReference type="EMBL" id="QDKM01000002">
    <property type="protein sequence ID" value="PVH29892.1"/>
    <property type="molecule type" value="Genomic_DNA"/>
</dbReference>
<keyword evidence="1" id="KW-1133">Transmembrane helix</keyword>
<sequence>MSDSDDTTPLPPDLRFLKFLVTTLAGVMILGLLTITVLLVTRLGTPVPLPELPESVILPQGTTPAAVTFAQDWLVVVTDAGEILLYPRSGGAPVSRMPLP</sequence>
<protein>
    <submittedName>
        <fullName evidence="2">Uncharacterized protein</fullName>
    </submittedName>
</protein>